<accession>A0A1H0VBT6</accession>
<dbReference type="GO" id="GO:0016491">
    <property type="term" value="F:oxidoreductase activity"/>
    <property type="evidence" value="ECO:0007669"/>
    <property type="project" value="InterPro"/>
</dbReference>
<feature type="domain" description="FAD-binding FR-type" evidence="1">
    <location>
        <begin position="44"/>
        <end position="167"/>
    </location>
</feature>
<dbReference type="EMBL" id="FNJB01000013">
    <property type="protein sequence ID" value="SDP75576.1"/>
    <property type="molecule type" value="Genomic_DNA"/>
</dbReference>
<proteinExistence type="predicted"/>
<organism evidence="2 3">
    <name type="scientific">Actinokineospora alba</name>
    <dbReference type="NCBI Taxonomy" id="504798"/>
    <lineage>
        <taxon>Bacteria</taxon>
        <taxon>Bacillati</taxon>
        <taxon>Actinomycetota</taxon>
        <taxon>Actinomycetes</taxon>
        <taxon>Pseudonocardiales</taxon>
        <taxon>Pseudonocardiaceae</taxon>
        <taxon>Actinokineospora</taxon>
    </lineage>
</organism>
<name>A0A1H0VBT6_9PSEU</name>
<dbReference type="InterPro" id="IPR039374">
    <property type="entry name" value="SIP_fam"/>
</dbReference>
<dbReference type="Gene3D" id="3.40.50.80">
    <property type="entry name" value="Nucleotide-binding domain of ferredoxin-NADP reductase (FNR) module"/>
    <property type="match status" value="1"/>
</dbReference>
<dbReference type="InterPro" id="IPR039261">
    <property type="entry name" value="FNR_nucleotide-bd"/>
</dbReference>
<keyword evidence="3" id="KW-1185">Reference proteome</keyword>
<dbReference type="STRING" id="504798.SAMN05421871_101902"/>
<dbReference type="AlphaFoldDB" id="A0A1H0VBT6"/>
<protein>
    <submittedName>
        <fullName evidence="2">NADPH-dependent ferric siderophore reductase, contains FAD-binding and SIP domains</fullName>
    </submittedName>
</protein>
<dbReference type="PROSITE" id="PS51384">
    <property type="entry name" value="FAD_FR"/>
    <property type="match status" value="1"/>
</dbReference>
<sequence length="288" mass="31669">MAGHGVAVTIIPTLGERRRGARVRMAPMNANETPARRRSRRQETRLWRVPVVRVERITPHMARVTVQGDSLADLAGAGTDQNVMLYFYPDDVVLPEPLTLESARGLWSQVRPLTRTYTIRRHDPATNEVDFDFVLHGDSGPASAWAERAKVGDELIFVGPSPAYQPDPAADWYLLAGDETALPAITAILGALPEGKQALAFVEVADAAEEHPGHAITWLHRDGVPAGESTVLVDAIRAAELPDGLPEVWMAGERTAMLAVRAHLLDERGYPRQRVRPTTYWRLGESGN</sequence>
<dbReference type="Gene3D" id="2.40.30.10">
    <property type="entry name" value="Translation factors"/>
    <property type="match status" value="1"/>
</dbReference>
<dbReference type="Pfam" id="PF08021">
    <property type="entry name" value="FAD_binding_9"/>
    <property type="match status" value="1"/>
</dbReference>
<dbReference type="CDD" id="cd06193">
    <property type="entry name" value="siderophore_interacting"/>
    <property type="match status" value="1"/>
</dbReference>
<dbReference type="Pfam" id="PF04954">
    <property type="entry name" value="SIP"/>
    <property type="match status" value="1"/>
</dbReference>
<dbReference type="PANTHER" id="PTHR30157:SF0">
    <property type="entry name" value="NADPH-DEPENDENT FERRIC-CHELATE REDUCTASE"/>
    <property type="match status" value="1"/>
</dbReference>
<dbReference type="InterPro" id="IPR013113">
    <property type="entry name" value="SIP_FAD-bd"/>
</dbReference>
<evidence type="ECO:0000313" key="2">
    <source>
        <dbReference type="EMBL" id="SDP75576.1"/>
    </source>
</evidence>
<dbReference type="InterPro" id="IPR017938">
    <property type="entry name" value="Riboflavin_synthase-like_b-brl"/>
</dbReference>
<reference evidence="3" key="1">
    <citation type="submission" date="2016-10" db="EMBL/GenBank/DDBJ databases">
        <authorList>
            <person name="Varghese N."/>
            <person name="Submissions S."/>
        </authorList>
    </citation>
    <scope>NUCLEOTIDE SEQUENCE [LARGE SCALE GENOMIC DNA]</scope>
    <source>
        <strain evidence="3">IBRC-M 10655</strain>
    </source>
</reference>
<evidence type="ECO:0000259" key="1">
    <source>
        <dbReference type="PROSITE" id="PS51384"/>
    </source>
</evidence>
<dbReference type="SUPFAM" id="SSF63380">
    <property type="entry name" value="Riboflavin synthase domain-like"/>
    <property type="match status" value="1"/>
</dbReference>
<gene>
    <name evidence="2" type="ORF">SAMN05192558_113148</name>
</gene>
<dbReference type="InterPro" id="IPR007037">
    <property type="entry name" value="SIP_rossman_dom"/>
</dbReference>
<dbReference type="OrthoDB" id="3291337at2"/>
<dbReference type="PANTHER" id="PTHR30157">
    <property type="entry name" value="FERRIC REDUCTASE, NADPH-DEPENDENT"/>
    <property type="match status" value="1"/>
</dbReference>
<dbReference type="Proteomes" id="UP000199651">
    <property type="component" value="Unassembled WGS sequence"/>
</dbReference>
<dbReference type="InterPro" id="IPR017927">
    <property type="entry name" value="FAD-bd_FR_type"/>
</dbReference>
<evidence type="ECO:0000313" key="3">
    <source>
        <dbReference type="Proteomes" id="UP000199651"/>
    </source>
</evidence>